<reference evidence="2 3" key="1">
    <citation type="submission" date="2022-11" db="EMBL/GenBank/DDBJ databases">
        <title>Minimal conservation of predation-associated metabolite biosynthetic gene clusters underscores biosynthetic potential of Myxococcota including descriptions for ten novel species: Archangium lansinium sp. nov., Myxococcus landrumus sp. nov., Nannocystis bai.</title>
        <authorList>
            <person name="Ahearne A."/>
            <person name="Stevens C."/>
            <person name="Dowd S."/>
        </authorList>
    </citation>
    <scope>NUCLEOTIDE SEQUENCE [LARGE SCALE GENOMIC DNA]</scope>
    <source>
        <strain evidence="2 3">NCELM</strain>
    </source>
</reference>
<gene>
    <name evidence="2" type="ORF">POL58_00040</name>
</gene>
<organism evidence="2 3">
    <name type="scientific">Nannocystis radixulma</name>
    <dbReference type="NCBI Taxonomy" id="2995305"/>
    <lineage>
        <taxon>Bacteria</taxon>
        <taxon>Pseudomonadati</taxon>
        <taxon>Myxococcota</taxon>
        <taxon>Polyangia</taxon>
        <taxon>Nannocystales</taxon>
        <taxon>Nannocystaceae</taxon>
        <taxon>Nannocystis</taxon>
    </lineage>
</organism>
<dbReference type="EMBL" id="JAQNDN010000001">
    <property type="protein sequence ID" value="MDC0666097.1"/>
    <property type="molecule type" value="Genomic_DNA"/>
</dbReference>
<evidence type="ECO:0000313" key="2">
    <source>
        <dbReference type="EMBL" id="MDC0666097.1"/>
    </source>
</evidence>
<keyword evidence="3" id="KW-1185">Reference proteome</keyword>
<sequence>MTRTIGVSAFLGRVTLGHGPEAIHGSTSGVGASGGSPRLRSMVDRVRLAETAGAYEADRGGLVAAHGEPHRPSVGVADVSSGEWQVDDASHSTTSLVARFA</sequence>
<dbReference type="Proteomes" id="UP001217838">
    <property type="component" value="Unassembled WGS sequence"/>
</dbReference>
<dbReference type="RefSeq" id="WP_271993497.1">
    <property type="nucleotide sequence ID" value="NZ_JAQNDN010000001.1"/>
</dbReference>
<feature type="region of interest" description="Disordered" evidence="1">
    <location>
        <begin position="18"/>
        <end position="38"/>
    </location>
</feature>
<comment type="caution">
    <text evidence="2">The sequence shown here is derived from an EMBL/GenBank/DDBJ whole genome shotgun (WGS) entry which is preliminary data.</text>
</comment>
<proteinExistence type="predicted"/>
<protein>
    <submittedName>
        <fullName evidence="2">Uncharacterized protein</fullName>
    </submittedName>
</protein>
<evidence type="ECO:0000313" key="3">
    <source>
        <dbReference type="Proteomes" id="UP001217838"/>
    </source>
</evidence>
<name>A0ABT5AYS9_9BACT</name>
<accession>A0ABT5AYS9</accession>
<evidence type="ECO:0000256" key="1">
    <source>
        <dbReference type="SAM" id="MobiDB-lite"/>
    </source>
</evidence>